<comment type="caution">
    <text evidence="5">The sequence shown here is derived from an EMBL/GenBank/DDBJ whole genome shotgun (WGS) entry which is preliminary data.</text>
</comment>
<feature type="domain" description="HTH araC/xylS-type" evidence="4">
    <location>
        <begin position="162"/>
        <end position="260"/>
    </location>
</feature>
<dbReference type="SUPFAM" id="SSF46689">
    <property type="entry name" value="Homeodomain-like"/>
    <property type="match status" value="1"/>
</dbReference>
<dbReference type="PANTHER" id="PTHR43280:SF2">
    <property type="entry name" value="HTH-TYPE TRANSCRIPTIONAL REGULATOR EXSA"/>
    <property type="match status" value="1"/>
</dbReference>
<dbReference type="Pfam" id="PF12833">
    <property type="entry name" value="HTH_18"/>
    <property type="match status" value="1"/>
</dbReference>
<dbReference type="InterPro" id="IPR018062">
    <property type="entry name" value="HTH_AraC-typ_CS"/>
</dbReference>
<evidence type="ECO:0000256" key="2">
    <source>
        <dbReference type="ARBA" id="ARBA00023125"/>
    </source>
</evidence>
<dbReference type="Gene3D" id="1.10.10.60">
    <property type="entry name" value="Homeodomain-like"/>
    <property type="match status" value="2"/>
</dbReference>
<reference evidence="5" key="1">
    <citation type="journal article" date="2021" name="PeerJ">
        <title>Extensive microbial diversity within the chicken gut microbiome revealed by metagenomics and culture.</title>
        <authorList>
            <person name="Gilroy R."/>
            <person name="Ravi A."/>
            <person name="Getino M."/>
            <person name="Pursley I."/>
            <person name="Horton D.L."/>
            <person name="Alikhan N.F."/>
            <person name="Baker D."/>
            <person name="Gharbi K."/>
            <person name="Hall N."/>
            <person name="Watson M."/>
            <person name="Adriaenssens E.M."/>
            <person name="Foster-Nyarko E."/>
            <person name="Jarju S."/>
            <person name="Secka A."/>
            <person name="Antonio M."/>
            <person name="Oren A."/>
            <person name="Chaudhuri R.R."/>
            <person name="La Ragione R."/>
            <person name="Hildebrand F."/>
            <person name="Pallen M.J."/>
        </authorList>
    </citation>
    <scope>NUCLEOTIDE SEQUENCE</scope>
    <source>
        <strain evidence="5">12435</strain>
    </source>
</reference>
<evidence type="ECO:0000256" key="1">
    <source>
        <dbReference type="ARBA" id="ARBA00023015"/>
    </source>
</evidence>
<reference evidence="5" key="2">
    <citation type="submission" date="2021-04" db="EMBL/GenBank/DDBJ databases">
        <authorList>
            <person name="Gilroy R."/>
        </authorList>
    </citation>
    <scope>NUCLEOTIDE SEQUENCE</scope>
    <source>
        <strain evidence="5">12435</strain>
    </source>
</reference>
<evidence type="ECO:0000256" key="3">
    <source>
        <dbReference type="ARBA" id="ARBA00023163"/>
    </source>
</evidence>
<dbReference type="SMART" id="SM00342">
    <property type="entry name" value="HTH_ARAC"/>
    <property type="match status" value="1"/>
</dbReference>
<keyword evidence="2" id="KW-0238">DNA-binding</keyword>
<evidence type="ECO:0000313" key="6">
    <source>
        <dbReference type="Proteomes" id="UP000823990"/>
    </source>
</evidence>
<name>A0A9D1TQQ7_9FIRM</name>
<evidence type="ECO:0000313" key="5">
    <source>
        <dbReference type="EMBL" id="HIW02030.1"/>
    </source>
</evidence>
<protein>
    <submittedName>
        <fullName evidence="5">Helix-turn-helix transcriptional regulator</fullName>
    </submittedName>
</protein>
<keyword evidence="1" id="KW-0805">Transcription regulation</keyword>
<dbReference type="InterPro" id="IPR018060">
    <property type="entry name" value="HTH_AraC"/>
</dbReference>
<proteinExistence type="predicted"/>
<dbReference type="Proteomes" id="UP000823990">
    <property type="component" value="Unassembled WGS sequence"/>
</dbReference>
<keyword evidence="3" id="KW-0804">Transcription</keyword>
<gene>
    <name evidence="5" type="ORF">H9892_01675</name>
</gene>
<dbReference type="GO" id="GO:0043565">
    <property type="term" value="F:sequence-specific DNA binding"/>
    <property type="evidence" value="ECO:0007669"/>
    <property type="project" value="InterPro"/>
</dbReference>
<accession>A0A9D1TQQ7</accession>
<dbReference type="AlphaFoldDB" id="A0A9D1TQQ7"/>
<dbReference type="EMBL" id="DXHS01000028">
    <property type="protein sequence ID" value="HIW02030.1"/>
    <property type="molecule type" value="Genomic_DNA"/>
</dbReference>
<evidence type="ECO:0000259" key="4">
    <source>
        <dbReference type="PROSITE" id="PS01124"/>
    </source>
</evidence>
<dbReference type="PANTHER" id="PTHR43280">
    <property type="entry name" value="ARAC-FAMILY TRANSCRIPTIONAL REGULATOR"/>
    <property type="match status" value="1"/>
</dbReference>
<organism evidence="5 6">
    <name type="scientific">Candidatus Protoclostridium stercorigallinarum</name>
    <dbReference type="NCBI Taxonomy" id="2838741"/>
    <lineage>
        <taxon>Bacteria</taxon>
        <taxon>Bacillati</taxon>
        <taxon>Bacillota</taxon>
        <taxon>Clostridia</taxon>
        <taxon>Candidatus Protoclostridium</taxon>
    </lineage>
</organism>
<dbReference type="PROSITE" id="PS01124">
    <property type="entry name" value="HTH_ARAC_FAMILY_2"/>
    <property type="match status" value="1"/>
</dbReference>
<sequence>MEKTICTGESGIRVVTLRDPMRTAPEAGECELAYVEEGIMTLRGADGKPHTLRKGQGYFMRGGSGMSLTAVCSGRVNALRFPSEVASSVMSGYDLRCPVLERSGGEVSKLIHMVRGELEEKKFGYCVAAESEIKRFLLDMCRNCPLVYACRATAGDTDGLFGDLLAEIDRNYAEYTFDDAARFMCLSRAYFSVAFHKYTGTTFSQYLNYVRVRSAVAMLRSGEKTSITDVSVRCGFNTIRNFNRAFRDITGYSPRTLPEDYELPLSLRGA</sequence>
<dbReference type="InterPro" id="IPR009057">
    <property type="entry name" value="Homeodomain-like_sf"/>
</dbReference>
<dbReference type="PROSITE" id="PS00041">
    <property type="entry name" value="HTH_ARAC_FAMILY_1"/>
    <property type="match status" value="1"/>
</dbReference>
<dbReference type="GO" id="GO:0003700">
    <property type="term" value="F:DNA-binding transcription factor activity"/>
    <property type="evidence" value="ECO:0007669"/>
    <property type="project" value="InterPro"/>
</dbReference>